<organism evidence="3 4">
    <name type="scientific">Amycolatopsis cihanbeyliensis</name>
    <dbReference type="NCBI Taxonomy" id="1128664"/>
    <lineage>
        <taxon>Bacteria</taxon>
        <taxon>Bacillati</taxon>
        <taxon>Actinomycetota</taxon>
        <taxon>Actinomycetes</taxon>
        <taxon>Pseudonocardiales</taxon>
        <taxon>Pseudonocardiaceae</taxon>
        <taxon>Amycolatopsis</taxon>
    </lineage>
</organism>
<feature type="transmembrane region" description="Helical" evidence="2">
    <location>
        <begin position="61"/>
        <end position="80"/>
    </location>
</feature>
<accession>A0A542DDX0</accession>
<dbReference type="EMBL" id="VFML01000001">
    <property type="protein sequence ID" value="TQJ01246.1"/>
    <property type="molecule type" value="Genomic_DNA"/>
</dbReference>
<keyword evidence="4" id="KW-1185">Reference proteome</keyword>
<feature type="transmembrane region" description="Helical" evidence="2">
    <location>
        <begin position="35"/>
        <end position="55"/>
    </location>
</feature>
<feature type="region of interest" description="Disordered" evidence="1">
    <location>
        <begin position="1"/>
        <end position="20"/>
    </location>
</feature>
<dbReference type="AlphaFoldDB" id="A0A542DDX0"/>
<comment type="caution">
    <text evidence="3">The sequence shown here is derived from an EMBL/GenBank/DDBJ whole genome shotgun (WGS) entry which is preliminary data.</text>
</comment>
<dbReference type="OrthoDB" id="4545264at2"/>
<evidence type="ECO:0000256" key="1">
    <source>
        <dbReference type="SAM" id="MobiDB-lite"/>
    </source>
</evidence>
<evidence type="ECO:0000256" key="2">
    <source>
        <dbReference type="SAM" id="Phobius"/>
    </source>
</evidence>
<keyword evidence="2" id="KW-1133">Transmembrane helix</keyword>
<gene>
    <name evidence="3" type="ORF">FB471_0912</name>
</gene>
<name>A0A542DDX0_AMYCI</name>
<sequence>MSDSTPEPAERGSGAQPERLALSNDDPRLRRRRGWSGLIGVLIFAAAFGGLAGLIGGQVAGLVTAAVIGLPLLYVVMFNVRRQVWLEGKAVIVRTWRSRRIDLVEAQRIDLLVTDVRGTRTVSLLVNAGQRGQTVKIDLAVYSGTGGRELGVLTLRRLADALVNNIEANGMVFAELLVAQLKSDARGDGAADRPLYRLASAAPSGKFAQRFTMEAVSRFVTTLE</sequence>
<keyword evidence="2" id="KW-0812">Transmembrane</keyword>
<evidence type="ECO:0000313" key="4">
    <source>
        <dbReference type="Proteomes" id="UP000320876"/>
    </source>
</evidence>
<dbReference type="RefSeq" id="WP_141996079.1">
    <property type="nucleotide sequence ID" value="NZ_VFML01000001.1"/>
</dbReference>
<proteinExistence type="predicted"/>
<keyword evidence="2" id="KW-0472">Membrane</keyword>
<reference evidence="3 4" key="1">
    <citation type="submission" date="2019-06" db="EMBL/GenBank/DDBJ databases">
        <title>Sequencing the genomes of 1000 actinobacteria strains.</title>
        <authorList>
            <person name="Klenk H.-P."/>
        </authorList>
    </citation>
    <scope>NUCLEOTIDE SEQUENCE [LARGE SCALE GENOMIC DNA]</scope>
    <source>
        <strain evidence="3 4">DSM 45679</strain>
    </source>
</reference>
<protein>
    <submittedName>
        <fullName evidence="3">Uncharacterized protein</fullName>
    </submittedName>
</protein>
<evidence type="ECO:0000313" key="3">
    <source>
        <dbReference type="EMBL" id="TQJ01246.1"/>
    </source>
</evidence>
<dbReference type="Proteomes" id="UP000320876">
    <property type="component" value="Unassembled WGS sequence"/>
</dbReference>